<dbReference type="Proteomes" id="UP001162480">
    <property type="component" value="Chromosome 25"/>
</dbReference>
<keyword evidence="1" id="KW-1133">Transmembrane helix</keyword>
<dbReference type="EMBL" id="OX597838">
    <property type="protein sequence ID" value="CAI9740611.1"/>
    <property type="molecule type" value="Genomic_DNA"/>
</dbReference>
<keyword evidence="1" id="KW-0472">Membrane</keyword>
<organism evidence="2 3">
    <name type="scientific">Octopus vulgaris</name>
    <name type="common">Common octopus</name>
    <dbReference type="NCBI Taxonomy" id="6645"/>
    <lineage>
        <taxon>Eukaryota</taxon>
        <taxon>Metazoa</taxon>
        <taxon>Spiralia</taxon>
        <taxon>Lophotrochozoa</taxon>
        <taxon>Mollusca</taxon>
        <taxon>Cephalopoda</taxon>
        <taxon>Coleoidea</taxon>
        <taxon>Octopodiformes</taxon>
        <taxon>Octopoda</taxon>
        <taxon>Incirrata</taxon>
        <taxon>Octopodidae</taxon>
        <taxon>Octopus</taxon>
    </lineage>
</organism>
<protein>
    <submittedName>
        <fullName evidence="2">Uncharacterized protein</fullName>
    </submittedName>
</protein>
<sequence>MEGSFQVKFPLWDAIIDAAQCITQEDIITMMNSMDQRVSIGTMTLLSLFYSCPMVIGIVISVIILQVILLGFY</sequence>
<accession>A0AA36BU29</accession>
<evidence type="ECO:0000313" key="3">
    <source>
        <dbReference type="Proteomes" id="UP001162480"/>
    </source>
</evidence>
<name>A0AA36BU29_OCTVU</name>
<gene>
    <name evidence="2" type="ORF">OCTVUL_1B005925</name>
</gene>
<reference evidence="2" key="1">
    <citation type="submission" date="2023-08" db="EMBL/GenBank/DDBJ databases">
        <authorList>
            <person name="Alioto T."/>
            <person name="Alioto T."/>
            <person name="Gomez Garrido J."/>
        </authorList>
    </citation>
    <scope>NUCLEOTIDE SEQUENCE</scope>
</reference>
<proteinExistence type="predicted"/>
<keyword evidence="3" id="KW-1185">Reference proteome</keyword>
<keyword evidence="1" id="KW-0812">Transmembrane</keyword>
<dbReference type="AlphaFoldDB" id="A0AA36BU29"/>
<evidence type="ECO:0000256" key="1">
    <source>
        <dbReference type="SAM" id="Phobius"/>
    </source>
</evidence>
<evidence type="ECO:0000313" key="2">
    <source>
        <dbReference type="EMBL" id="CAI9740611.1"/>
    </source>
</evidence>
<feature type="transmembrane region" description="Helical" evidence="1">
    <location>
        <begin position="48"/>
        <end position="72"/>
    </location>
</feature>